<evidence type="ECO:0000313" key="2">
    <source>
        <dbReference type="Proteomes" id="UP001162483"/>
    </source>
</evidence>
<organism evidence="1 2">
    <name type="scientific">Staurois parvus</name>
    <dbReference type="NCBI Taxonomy" id="386267"/>
    <lineage>
        <taxon>Eukaryota</taxon>
        <taxon>Metazoa</taxon>
        <taxon>Chordata</taxon>
        <taxon>Craniata</taxon>
        <taxon>Vertebrata</taxon>
        <taxon>Euteleostomi</taxon>
        <taxon>Amphibia</taxon>
        <taxon>Batrachia</taxon>
        <taxon>Anura</taxon>
        <taxon>Neobatrachia</taxon>
        <taxon>Ranoidea</taxon>
        <taxon>Ranidae</taxon>
        <taxon>Staurois</taxon>
    </lineage>
</organism>
<keyword evidence="2" id="KW-1185">Reference proteome</keyword>
<sequence>MTEGGQRMCRSHQLSAESIAKDMQTLCGLRLAKQLCSKSFMEWVSMAKQLHP</sequence>
<gene>
    <name evidence="1" type="ORF">SPARVUS_LOCUS3344574</name>
</gene>
<feature type="non-terminal residue" evidence="1">
    <location>
        <position position="52"/>
    </location>
</feature>
<name>A0ABN9BQ90_9NEOB</name>
<protein>
    <submittedName>
        <fullName evidence="1">Uncharacterized protein</fullName>
    </submittedName>
</protein>
<dbReference type="EMBL" id="CATNWA010005159">
    <property type="protein sequence ID" value="CAI9549436.1"/>
    <property type="molecule type" value="Genomic_DNA"/>
</dbReference>
<comment type="caution">
    <text evidence="1">The sequence shown here is derived from an EMBL/GenBank/DDBJ whole genome shotgun (WGS) entry which is preliminary data.</text>
</comment>
<dbReference type="Proteomes" id="UP001162483">
    <property type="component" value="Unassembled WGS sequence"/>
</dbReference>
<reference evidence="1" key="1">
    <citation type="submission" date="2023-05" db="EMBL/GenBank/DDBJ databases">
        <authorList>
            <person name="Stuckert A."/>
        </authorList>
    </citation>
    <scope>NUCLEOTIDE SEQUENCE</scope>
</reference>
<proteinExistence type="predicted"/>
<accession>A0ABN9BQ90</accession>
<evidence type="ECO:0000313" key="1">
    <source>
        <dbReference type="EMBL" id="CAI9549436.1"/>
    </source>
</evidence>